<name>A0A1G1XKA0_9BACT</name>
<sequence>MILLSNQILRGGKIMKISVLILFGPIPGNAWYGVARRGIHSLLWRRGFDGSLTLRYREESGLEIRCAVERYLPVAIACDLAENMAKIVRDASASSGVCHVFQGSDAETPFVTKRF</sequence>
<evidence type="ECO:0000313" key="2">
    <source>
        <dbReference type="Proteomes" id="UP000178570"/>
    </source>
</evidence>
<evidence type="ECO:0000313" key="1">
    <source>
        <dbReference type="EMBL" id="OGY40324.1"/>
    </source>
</evidence>
<protein>
    <submittedName>
        <fullName evidence="1">Uncharacterized protein</fullName>
    </submittedName>
</protein>
<comment type="caution">
    <text evidence="1">The sequence shown here is derived from an EMBL/GenBank/DDBJ whole genome shotgun (WGS) entry which is preliminary data.</text>
</comment>
<dbReference type="EMBL" id="MHHY01000009">
    <property type="protein sequence ID" value="OGY40324.1"/>
    <property type="molecule type" value="Genomic_DNA"/>
</dbReference>
<proteinExistence type="predicted"/>
<reference evidence="1 2" key="1">
    <citation type="journal article" date="2016" name="Nat. Commun.">
        <title>Thousands of microbial genomes shed light on interconnected biogeochemical processes in an aquifer system.</title>
        <authorList>
            <person name="Anantharaman K."/>
            <person name="Brown C.T."/>
            <person name="Hug L.A."/>
            <person name="Sharon I."/>
            <person name="Castelle C.J."/>
            <person name="Probst A.J."/>
            <person name="Thomas B.C."/>
            <person name="Singh A."/>
            <person name="Wilkins M.J."/>
            <person name="Karaoz U."/>
            <person name="Brodie E.L."/>
            <person name="Williams K.H."/>
            <person name="Hubbard S.S."/>
            <person name="Banfield J.F."/>
        </authorList>
    </citation>
    <scope>NUCLEOTIDE SEQUENCE [LARGE SCALE GENOMIC DNA]</scope>
</reference>
<gene>
    <name evidence="1" type="ORF">A2570_03545</name>
</gene>
<dbReference type="AlphaFoldDB" id="A0A1G1XKA0"/>
<organism evidence="1 2">
    <name type="scientific">Candidatus Brennerbacteria bacterium RIFOXYD1_FULL_41_16</name>
    <dbReference type="NCBI Taxonomy" id="1797529"/>
    <lineage>
        <taxon>Bacteria</taxon>
        <taxon>Candidatus Brenneribacteriota</taxon>
    </lineage>
</organism>
<accession>A0A1G1XKA0</accession>
<dbReference type="STRING" id="1797529.A2570_03545"/>
<dbReference type="Proteomes" id="UP000178570">
    <property type="component" value="Unassembled WGS sequence"/>
</dbReference>